<gene>
    <name evidence="1" type="ORF">CLV42_1191</name>
</gene>
<evidence type="ECO:0000313" key="1">
    <source>
        <dbReference type="EMBL" id="PSL22981.1"/>
    </source>
</evidence>
<dbReference type="OrthoDB" id="9793188at2"/>
<dbReference type="RefSeq" id="WP_106605548.1">
    <property type="nucleotide sequence ID" value="NZ_PYGK01000019.1"/>
</dbReference>
<accession>A0A2P8FMN3</accession>
<evidence type="ECO:0000313" key="2">
    <source>
        <dbReference type="Proteomes" id="UP000240978"/>
    </source>
</evidence>
<dbReference type="EMBL" id="PYGK01000019">
    <property type="protein sequence ID" value="PSL22981.1"/>
    <property type="molecule type" value="Genomic_DNA"/>
</dbReference>
<dbReference type="AlphaFoldDB" id="A0A2P8FMN3"/>
<sequence length="95" mass="10696">MKTFNEDLNTAVIVSKWVFRKGEPILNVFHHEDDGMWEFTGATQGVEDSDYNVTGLGEAISYDSTLLAVSDLPLGYRATRPSPNDPWKFSRVSQK</sequence>
<name>A0A2P8FMN3_9BACT</name>
<protein>
    <recommendedName>
        <fullName evidence="3">DUF2185 domain-containing protein</fullName>
    </recommendedName>
</protein>
<evidence type="ECO:0008006" key="3">
    <source>
        <dbReference type="Google" id="ProtNLM"/>
    </source>
</evidence>
<dbReference type="Proteomes" id="UP000240978">
    <property type="component" value="Unassembled WGS sequence"/>
</dbReference>
<reference evidence="1 2" key="1">
    <citation type="submission" date="2018-03" db="EMBL/GenBank/DDBJ databases">
        <title>Genomic Encyclopedia of Archaeal and Bacterial Type Strains, Phase II (KMG-II): from individual species to whole genera.</title>
        <authorList>
            <person name="Goeker M."/>
        </authorList>
    </citation>
    <scope>NUCLEOTIDE SEQUENCE [LARGE SCALE GENOMIC DNA]</scope>
    <source>
        <strain evidence="1 2">DSM 18107</strain>
    </source>
</reference>
<organism evidence="1 2">
    <name type="scientific">Chitinophaga ginsengisoli</name>
    <dbReference type="NCBI Taxonomy" id="363837"/>
    <lineage>
        <taxon>Bacteria</taxon>
        <taxon>Pseudomonadati</taxon>
        <taxon>Bacteroidota</taxon>
        <taxon>Chitinophagia</taxon>
        <taxon>Chitinophagales</taxon>
        <taxon>Chitinophagaceae</taxon>
        <taxon>Chitinophaga</taxon>
    </lineage>
</organism>
<comment type="caution">
    <text evidence="1">The sequence shown here is derived from an EMBL/GenBank/DDBJ whole genome shotgun (WGS) entry which is preliminary data.</text>
</comment>
<keyword evidence="2" id="KW-1185">Reference proteome</keyword>
<proteinExistence type="predicted"/>